<comment type="subcellular location">
    <subcellularLocation>
        <location evidence="2">Chromosome</location>
        <location evidence="2">Telomere</location>
    </subcellularLocation>
    <subcellularLocation>
        <location evidence="1">Nucleus</location>
    </subcellularLocation>
</comment>
<dbReference type="PANTHER" id="PTHR22928">
    <property type="entry name" value="TELOMERE-ASSOCIATED PROTEIN RIF1"/>
    <property type="match status" value="1"/>
</dbReference>
<name>A0A8C9SBH4_SCLFO</name>
<evidence type="ECO:0000256" key="2">
    <source>
        <dbReference type="ARBA" id="ARBA00004574"/>
    </source>
</evidence>
<feature type="compositionally biased region" description="Polar residues" evidence="7">
    <location>
        <begin position="1357"/>
        <end position="1373"/>
    </location>
</feature>
<evidence type="ECO:0000259" key="8">
    <source>
        <dbReference type="Pfam" id="PF12231"/>
    </source>
</evidence>
<evidence type="ECO:0000313" key="9">
    <source>
        <dbReference type="Ensembl" id="ENSSFOP00015034061.2"/>
    </source>
</evidence>
<dbReference type="Proteomes" id="UP000694397">
    <property type="component" value="Chromosome 12"/>
</dbReference>
<feature type="compositionally biased region" description="Polar residues" evidence="7">
    <location>
        <begin position="1098"/>
        <end position="1126"/>
    </location>
</feature>
<feature type="region of interest" description="Disordered" evidence="7">
    <location>
        <begin position="1751"/>
        <end position="1897"/>
    </location>
</feature>
<keyword evidence="10" id="KW-1185">Reference proteome</keyword>
<feature type="compositionally biased region" description="Polar residues" evidence="7">
    <location>
        <begin position="1305"/>
        <end position="1314"/>
    </location>
</feature>
<evidence type="ECO:0000256" key="7">
    <source>
        <dbReference type="SAM" id="MobiDB-lite"/>
    </source>
</evidence>
<keyword evidence="6" id="KW-0131">Cell cycle</keyword>
<feature type="region of interest" description="Disordered" evidence="7">
    <location>
        <begin position="1988"/>
        <end position="2022"/>
    </location>
</feature>
<feature type="compositionally biased region" description="Polar residues" evidence="7">
    <location>
        <begin position="1212"/>
        <end position="1222"/>
    </location>
</feature>
<feature type="compositionally biased region" description="Basic and acidic residues" evidence="7">
    <location>
        <begin position="1198"/>
        <end position="1209"/>
    </location>
</feature>
<keyword evidence="4" id="KW-0779">Telomere</keyword>
<evidence type="ECO:0000256" key="4">
    <source>
        <dbReference type="ARBA" id="ARBA00022895"/>
    </source>
</evidence>
<feature type="compositionally biased region" description="Polar residues" evidence="7">
    <location>
        <begin position="1243"/>
        <end position="1252"/>
    </location>
</feature>
<dbReference type="GO" id="GO:0000723">
    <property type="term" value="P:telomere maintenance"/>
    <property type="evidence" value="ECO:0007669"/>
    <property type="project" value="TreeGrafter"/>
</dbReference>
<dbReference type="PANTHER" id="PTHR22928:SF3">
    <property type="entry name" value="TELOMERE-ASSOCIATED PROTEIN RIF1"/>
    <property type="match status" value="1"/>
</dbReference>
<protein>
    <submittedName>
        <fullName evidence="9">Replication timing regulatory factor 1</fullName>
    </submittedName>
</protein>
<dbReference type="Ensembl" id="ENSSFOT00015034439.2">
    <property type="protein sequence ID" value="ENSSFOP00015034061.2"/>
    <property type="gene ID" value="ENSSFOG00015021539.2"/>
</dbReference>
<feature type="compositionally biased region" description="Basic and acidic residues" evidence="7">
    <location>
        <begin position="1335"/>
        <end position="1348"/>
    </location>
</feature>
<evidence type="ECO:0000256" key="1">
    <source>
        <dbReference type="ARBA" id="ARBA00004123"/>
    </source>
</evidence>
<reference evidence="9 10" key="1">
    <citation type="submission" date="2019-04" db="EMBL/GenBank/DDBJ databases">
        <authorList>
            <consortium name="Wellcome Sanger Institute Data Sharing"/>
        </authorList>
    </citation>
    <scope>NUCLEOTIDE SEQUENCE [LARGE SCALE GENOMIC DNA]</scope>
</reference>
<feature type="compositionally biased region" description="Polar residues" evidence="7">
    <location>
        <begin position="1484"/>
        <end position="1499"/>
    </location>
</feature>
<feature type="region of interest" description="Disordered" evidence="7">
    <location>
        <begin position="1098"/>
        <end position="1540"/>
    </location>
</feature>
<feature type="region of interest" description="Disordered" evidence="7">
    <location>
        <begin position="1695"/>
        <end position="1718"/>
    </location>
</feature>
<feature type="compositionally biased region" description="Basic and acidic residues" evidence="7">
    <location>
        <begin position="1285"/>
        <end position="1298"/>
    </location>
</feature>
<feature type="compositionally biased region" description="Polar residues" evidence="7">
    <location>
        <begin position="1260"/>
        <end position="1271"/>
    </location>
</feature>
<organism evidence="9 10">
    <name type="scientific">Scleropages formosus</name>
    <name type="common">Asian bonytongue</name>
    <name type="synonym">Osteoglossum formosum</name>
    <dbReference type="NCBI Taxonomy" id="113540"/>
    <lineage>
        <taxon>Eukaryota</taxon>
        <taxon>Metazoa</taxon>
        <taxon>Chordata</taxon>
        <taxon>Craniata</taxon>
        <taxon>Vertebrata</taxon>
        <taxon>Euteleostomi</taxon>
        <taxon>Actinopterygii</taxon>
        <taxon>Neopterygii</taxon>
        <taxon>Teleostei</taxon>
        <taxon>Osteoglossocephala</taxon>
        <taxon>Osteoglossomorpha</taxon>
        <taxon>Osteoglossiformes</taxon>
        <taxon>Osteoglossidae</taxon>
        <taxon>Scleropages</taxon>
    </lineage>
</organism>
<feature type="compositionally biased region" description="Basic and acidic residues" evidence="7">
    <location>
        <begin position="1384"/>
        <end position="1397"/>
    </location>
</feature>
<feature type="region of interest" description="Disordered" evidence="7">
    <location>
        <begin position="1560"/>
        <end position="1623"/>
    </location>
</feature>
<dbReference type="GO" id="GO:0140445">
    <property type="term" value="C:chromosome, telomeric repeat region"/>
    <property type="evidence" value="ECO:0007669"/>
    <property type="project" value="TreeGrafter"/>
</dbReference>
<dbReference type="SUPFAM" id="SSF48371">
    <property type="entry name" value="ARM repeat"/>
    <property type="match status" value="1"/>
</dbReference>
<dbReference type="CDD" id="cd14267">
    <property type="entry name" value="Rif1_CTD_C-II_like"/>
    <property type="match status" value="1"/>
</dbReference>
<accession>A0A8C9SBH4</accession>
<evidence type="ECO:0000256" key="3">
    <source>
        <dbReference type="ARBA" id="ARBA00022454"/>
    </source>
</evidence>
<feature type="compositionally biased region" description="Basic and acidic residues" evidence="7">
    <location>
        <begin position="1421"/>
        <end position="1436"/>
    </location>
</feature>
<feature type="compositionally biased region" description="Polar residues" evidence="7">
    <location>
        <begin position="1508"/>
        <end position="1540"/>
    </location>
</feature>
<evidence type="ECO:0000313" key="10">
    <source>
        <dbReference type="Proteomes" id="UP000694397"/>
    </source>
</evidence>
<keyword evidence="5" id="KW-0539">Nucleus</keyword>
<dbReference type="Pfam" id="PF12231">
    <property type="entry name" value="Rif1_N"/>
    <property type="match status" value="1"/>
</dbReference>
<dbReference type="GeneTree" id="ENSGT00390000012204"/>
<feature type="compositionally biased region" description="Basic and acidic residues" evidence="7">
    <location>
        <begin position="1839"/>
        <end position="1853"/>
    </location>
</feature>
<keyword evidence="3" id="KW-0158">Chromosome</keyword>
<dbReference type="InterPro" id="IPR022031">
    <property type="entry name" value="Rif1_N"/>
</dbReference>
<feature type="compositionally biased region" description="Basic residues" evidence="7">
    <location>
        <begin position="1564"/>
        <end position="1576"/>
    </location>
</feature>
<feature type="domain" description="Telomere-associated protein Rif1 N-terminal" evidence="8">
    <location>
        <begin position="26"/>
        <end position="346"/>
    </location>
</feature>
<feature type="compositionally biased region" description="Polar residues" evidence="7">
    <location>
        <begin position="1455"/>
        <end position="1466"/>
    </location>
</feature>
<feature type="compositionally biased region" description="Polar residues" evidence="7">
    <location>
        <begin position="1859"/>
        <end position="1873"/>
    </location>
</feature>
<gene>
    <name evidence="9" type="primary">RIF1</name>
    <name evidence="9" type="synonym">rif1</name>
</gene>
<dbReference type="GO" id="GO:0005634">
    <property type="term" value="C:nucleus"/>
    <property type="evidence" value="ECO:0007669"/>
    <property type="project" value="UniProtKB-SubCell"/>
</dbReference>
<dbReference type="InterPro" id="IPR016024">
    <property type="entry name" value="ARM-type_fold"/>
</dbReference>
<reference evidence="9" key="2">
    <citation type="submission" date="2025-08" db="UniProtKB">
        <authorList>
            <consortium name="Ensembl"/>
        </authorList>
    </citation>
    <scope>IDENTIFICATION</scope>
</reference>
<feature type="region of interest" description="Disordered" evidence="7">
    <location>
        <begin position="354"/>
        <end position="375"/>
    </location>
</feature>
<proteinExistence type="predicted"/>
<evidence type="ECO:0000256" key="6">
    <source>
        <dbReference type="ARBA" id="ARBA00023306"/>
    </source>
</evidence>
<evidence type="ECO:0000256" key="5">
    <source>
        <dbReference type="ARBA" id="ARBA00023242"/>
    </source>
</evidence>
<sequence length="2113" mass="230195">MDHHEHGVGFCVALNSDLVFNCFCSSRLSGEDGRNFLPAVVKHFSRLGQTHISSQNVELSQAALQALGFCAFHSNVVSGIPGAQELLVSLSSLVLGSTEKNTCARALWVISKQNFPSEVVSRKVNILKTLEAVQTREDIQSVIMEHEALNVVIRLLEQAPTEMGEGAVQWAKLVIPLVVHSASKVRLRAAAALEMGMPLLLEKQQEVAAIIEPLMSSKLIPELQKLFSSKNETNVLKLWPLFVRLLGKLLHRGGPFINSLLHLEELGFRSSSPVIKKIAFIAWKSLIDNFALNPDILCSAKRLKLLMQPLSSVQVRAEALQLTKLEVWWYLVIKLGPNLAANFEQILSPTPTRNSSSNVGVVPSTPKTGGPALNSSIATPRMNLNSSVHGVQTFPSIQLLGLEMLLHYFLGPEVTAVAAKHKLQLSLEPLSHPLLASHTHFTKFSGVLVSAVRDGVIGIGKDAPGNKKDRQGSEMLTLLLQALQSIVSSESLPALRTLGLLETTVKGIPQKILGSAAYQVANMDILNGTPALFLTLQLFHSSMLHSFVQDERFFVCLETLVSCGLSGPTSPLAFSESVLGVIGRSAELVENKEHLWRMWSIVVSPLTDTIIQTNEVNQGDALEHNFTAVYSALMFPVNHLLTGQALPCATQKSLLSTWSRLYKAFARCSALVATAEENICCEELCAKMLTVMDRKALSNVSTLDAVASILLVIIECIDFSPYTVKSQQKPKSPRTPSNWVKKKNKVLGNLAAFQTLLVQLLESFLAQEAHMEGTGPSMGGLASVLLAILSVLFSSLALATAVCEMLSTLSPLLATLYEQAGSVAPKLEKLLGDILTCLQTRCVLAYDSELLGLLAPLLCVLLLHKSKGVRSLITQFWNATFANAPVLTYPEELKAILNQVKQQTPMILPGFHAVDVSDDFSGQYSGECSQLETKISGVTVKSTGKRGSLLAKAVDRKEKASLKPISVKLDFGSPKPPRREVLEEEASVDFVFIPPETKERVLTEHQKEVKRTKRVDIPAMYNNLDASLDTTIFSQYSQSQEESMYMDVEQPPQADIKELSEADISSKMDTSEQEVQAVEVSASDSIQDILATETAEISTDGCNVSASSDVISGTPQKPGSRRQSFITLEKYEDRKTASMGSVTKFTGPLSKPSKGQEATESVAEGEMEETSQGVDRPKRGRPKKQSRSSQQEVIVAVEVEKEAEKEAECKVNNGNDSYSQATDDPDIIPGTQIDSTGKARLPSTETKGNASSEEMKEQLVDSQGSEISSQTEVRRSGRRRSRPLRPGEDREETEDKNKMGRVNVEQGSCQTDSQKILAAVQMESLSQGRQTRRSKVLEAESENRDDMNSKTPPGGSKMNNNSQKASFASNMEVPSQVRPGRKSKVAEPVKDEAKEASQESSQVQGRYKTRRSSQNLLSAIEHSESDGSETREDTQPVKKRGRKPKLLNSDVIVSPKNTQCQQSTHVESVEIGISEASQKEEPKSINSDSGSLEAPQTVSEEVERNSSDPETSISASDSKPATIRSGSTVDEFPTESQPVVPQCTTALTEIVTKSQKVHICPHSNRGRGRRRSRGCHCKVSGSLSQESDVSDSQSNEDQGENRSSQDGNLLSDPSESVCSESKESQIQACTKDAVFVEIDPQVMASVSNNALALGTAETEGKSNISDKDEVEIQNTSQLVDMPCEKIEGAVEDICNDQPEGEEKHENNQEDQCQIIDGLDADAPLQQEDLVAQDEEAHLNSADVAVAFAPAAAASPTMPAELSEPSKPLCMDSPPKQKALEGEADVPDVDQSPSSGKTRGVWSPSASPSTSILKKGQKRPLEEESPSPLLKSRRVSFADPIHHQELADDIDRRSPVIRSSAGSSPKSKNINNFITTPTKGTLTKGTLSPRNLHSPRYKSPKKCLISEMSQEPKPIPKDCVYPALVGCCVPVEAVLPQLSSVWPRGFGHLVRARNIKTVGNLSALTPAEVKSLPIRSPKLSNVKKALKTYHEQQRKGRGDELKGFDETEKMTSEPEERDPPECQEDERLTDAIGEATRFNHVICPPIDAEQVNIPVATDPASEVEAMAVRLTAEELSRCSPGQLVQMHEQLSTLMRNIVVQLQSRLPSTVTENTP</sequence>
<feature type="compositionally biased region" description="Low complexity" evidence="7">
    <location>
        <begin position="1874"/>
        <end position="1888"/>
    </location>
</feature>
<reference evidence="9" key="3">
    <citation type="submission" date="2025-09" db="UniProtKB">
        <authorList>
            <consortium name="Ensembl"/>
        </authorList>
    </citation>
    <scope>IDENTIFICATION</scope>
</reference>
<feature type="compositionally biased region" description="Polar residues" evidence="7">
    <location>
        <begin position="1581"/>
        <end position="1623"/>
    </location>
</feature>